<proteinExistence type="predicted"/>
<evidence type="ECO:0000313" key="1">
    <source>
        <dbReference type="EMBL" id="CAI8041583.1"/>
    </source>
</evidence>
<sequence length="113" mass="13057">MVTIQLDGDKSYTAKEVTEFAKLALDFIGEQGSDSDLQYAATDVYWTLRNLLDYVNRQAGGEFTLKRLRKGSWGLEYNKKTSAKRKADDAAHREVKRTAEYLEKLKTRRSTWE</sequence>
<gene>
    <name evidence="1" type="ORF">GBAR_LOCUS23107</name>
</gene>
<accession>A0AA35T5Y8</accession>
<comment type="caution">
    <text evidence="1">The sequence shown here is derived from an EMBL/GenBank/DDBJ whole genome shotgun (WGS) entry which is preliminary data.</text>
</comment>
<dbReference type="AlphaFoldDB" id="A0AA35T5Y8"/>
<reference evidence="1" key="1">
    <citation type="submission" date="2023-03" db="EMBL/GenBank/DDBJ databases">
        <authorList>
            <person name="Steffen K."/>
            <person name="Cardenas P."/>
        </authorList>
    </citation>
    <scope>NUCLEOTIDE SEQUENCE</scope>
</reference>
<evidence type="ECO:0000313" key="2">
    <source>
        <dbReference type="Proteomes" id="UP001174909"/>
    </source>
</evidence>
<organism evidence="1 2">
    <name type="scientific">Geodia barretti</name>
    <name type="common">Barrett's horny sponge</name>
    <dbReference type="NCBI Taxonomy" id="519541"/>
    <lineage>
        <taxon>Eukaryota</taxon>
        <taxon>Metazoa</taxon>
        <taxon>Porifera</taxon>
        <taxon>Demospongiae</taxon>
        <taxon>Heteroscleromorpha</taxon>
        <taxon>Tetractinellida</taxon>
        <taxon>Astrophorina</taxon>
        <taxon>Geodiidae</taxon>
        <taxon>Geodia</taxon>
    </lineage>
</organism>
<dbReference type="EMBL" id="CASHTH010003194">
    <property type="protein sequence ID" value="CAI8041583.1"/>
    <property type="molecule type" value="Genomic_DNA"/>
</dbReference>
<dbReference type="Proteomes" id="UP001174909">
    <property type="component" value="Unassembled WGS sequence"/>
</dbReference>
<keyword evidence="2" id="KW-1185">Reference proteome</keyword>
<protein>
    <submittedName>
        <fullName evidence="1">Uncharacterized protein</fullName>
    </submittedName>
</protein>
<name>A0AA35T5Y8_GEOBA</name>